<comment type="caution">
    <text evidence="2">The sequence shown here is derived from an EMBL/GenBank/DDBJ whole genome shotgun (WGS) entry which is preliminary data.</text>
</comment>
<evidence type="ECO:0000313" key="3">
    <source>
        <dbReference type="Proteomes" id="UP000054908"/>
    </source>
</evidence>
<organism evidence="2 3">
    <name type="scientific">Legionella maceachernii</name>
    <dbReference type="NCBI Taxonomy" id="466"/>
    <lineage>
        <taxon>Bacteria</taxon>
        <taxon>Pseudomonadati</taxon>
        <taxon>Pseudomonadota</taxon>
        <taxon>Gammaproteobacteria</taxon>
        <taxon>Legionellales</taxon>
        <taxon>Legionellaceae</taxon>
        <taxon>Legionella</taxon>
    </lineage>
</organism>
<dbReference type="OrthoDB" id="5654270at2"/>
<gene>
    <name evidence="2" type="ORF">Lmac_0932</name>
</gene>
<dbReference type="RefSeq" id="WP_058451740.1">
    <property type="nucleotide sequence ID" value="NZ_CAAAIB010000003.1"/>
</dbReference>
<feature type="compositionally biased region" description="Basic and acidic residues" evidence="1">
    <location>
        <begin position="58"/>
        <end position="68"/>
    </location>
</feature>
<feature type="region of interest" description="Disordered" evidence="1">
    <location>
        <begin position="46"/>
        <end position="101"/>
    </location>
</feature>
<dbReference type="Proteomes" id="UP000054908">
    <property type="component" value="Unassembled WGS sequence"/>
</dbReference>
<feature type="compositionally biased region" description="Basic and acidic residues" evidence="1">
    <location>
        <begin position="85"/>
        <end position="101"/>
    </location>
</feature>
<dbReference type="EMBL" id="LNYL01000023">
    <property type="protein sequence ID" value="KTD29422.1"/>
    <property type="molecule type" value="Genomic_DNA"/>
</dbReference>
<name>A0A0W0WB25_9GAMM</name>
<dbReference type="AlphaFoldDB" id="A0A0W0WB25"/>
<sequence length="101" mass="11410">MNDFKSKLPDFKEFSSMASKLFKDVKTSVCEIIEEYKKKRAEEEAAAANKGETQTAEVHVEKKVKTPEGEEAQTATVKVKKKESPKKEEAIKREDTEGNKS</sequence>
<proteinExistence type="predicted"/>
<protein>
    <submittedName>
        <fullName evidence="2">Uncharacterized protein</fullName>
    </submittedName>
</protein>
<dbReference type="PATRIC" id="fig|466.6.peg.994"/>
<accession>A0A0W0WB25</accession>
<evidence type="ECO:0000256" key="1">
    <source>
        <dbReference type="SAM" id="MobiDB-lite"/>
    </source>
</evidence>
<evidence type="ECO:0000313" key="2">
    <source>
        <dbReference type="EMBL" id="KTD29422.1"/>
    </source>
</evidence>
<keyword evidence="3" id="KW-1185">Reference proteome</keyword>
<reference evidence="2 3" key="1">
    <citation type="submission" date="2015-11" db="EMBL/GenBank/DDBJ databases">
        <title>Genomic analysis of 38 Legionella species identifies large and diverse effector repertoires.</title>
        <authorList>
            <person name="Burstein D."/>
            <person name="Amaro F."/>
            <person name="Zusman T."/>
            <person name="Lifshitz Z."/>
            <person name="Cohen O."/>
            <person name="Gilbert J.A."/>
            <person name="Pupko T."/>
            <person name="Shuman H.A."/>
            <person name="Segal G."/>
        </authorList>
    </citation>
    <scope>NUCLEOTIDE SEQUENCE [LARGE SCALE GENOMIC DNA]</scope>
    <source>
        <strain evidence="2 3">PX-1-G2-E2</strain>
    </source>
</reference>